<keyword evidence="4" id="KW-1185">Reference proteome</keyword>
<dbReference type="Proteomes" id="UP001140217">
    <property type="component" value="Unassembled WGS sequence"/>
</dbReference>
<feature type="compositionally biased region" description="Basic and acidic residues" evidence="1">
    <location>
        <begin position="278"/>
        <end position="289"/>
    </location>
</feature>
<evidence type="ECO:0000313" key="4">
    <source>
        <dbReference type="Proteomes" id="UP001140217"/>
    </source>
</evidence>
<evidence type="ECO:0000259" key="2">
    <source>
        <dbReference type="Pfam" id="PF19189"/>
    </source>
</evidence>
<dbReference type="Pfam" id="PF19189">
    <property type="entry name" value="Mtf2"/>
    <property type="match status" value="1"/>
</dbReference>
<feature type="compositionally biased region" description="Polar residues" evidence="1">
    <location>
        <begin position="160"/>
        <end position="170"/>
    </location>
</feature>
<protein>
    <recommendedName>
        <fullName evidence="2">Mtf2-like C-terminal domain-containing protein</fullName>
    </recommendedName>
</protein>
<dbReference type="GO" id="GO:0005739">
    <property type="term" value="C:mitochondrion"/>
    <property type="evidence" value="ECO:0007669"/>
    <property type="project" value="InterPro"/>
</dbReference>
<feature type="region of interest" description="Disordered" evidence="1">
    <location>
        <begin position="62"/>
        <end position="98"/>
    </location>
</feature>
<sequence>MSMLGRAAVRAAFRAPACCARRRLHGSGARALPSGRHGDGDGDGADDDGVQDLESIFDALEYGDRRNTPISNNAGRRAGPVPAQSGSKSDRAAADGDDDVQSLESILALLDQQESESSAAASSPPKQPQPQGGKEPWGGAADGQDPHLADIMAAIDQNRSLGGESSSAQQDAGEAADDPMREFERILADLASSDTRAYKREKPAPLFWDEDAIDKEYGSKDSFLKNLGPGMLFRSGPRASAYSAGRLVGDSDRVSAIAARVQRISQGAKKRGGSKAAGAEDTRGGQRQAKLDRDLEQNQLSKLAYCRSVPVLLGFVFSDLVSRSTTLDKSMAAARPSPAVYAEVIRKARELGAPSIGYFVYNYCRTRMRLANRLRVLNHEVCSEMLAAAWEGQRDISTVFLVIQDVVAMGVSGGQDMDRQISQIAAELRMVYNMPAAADSVLALQAKISPAPGAAPNAGRTPRARG</sequence>
<dbReference type="AlphaFoldDB" id="A0A9W8LF30"/>
<dbReference type="OrthoDB" id="5540344at2759"/>
<reference evidence="3" key="1">
    <citation type="submission" date="2022-07" db="EMBL/GenBank/DDBJ databases">
        <title>Phylogenomic reconstructions and comparative analyses of Kickxellomycotina fungi.</title>
        <authorList>
            <person name="Reynolds N.K."/>
            <person name="Stajich J.E."/>
            <person name="Barry K."/>
            <person name="Grigoriev I.V."/>
            <person name="Crous P."/>
            <person name="Smith M.E."/>
        </authorList>
    </citation>
    <scope>NUCLEOTIDE SEQUENCE</scope>
    <source>
        <strain evidence="3">NBRC 105414</strain>
    </source>
</reference>
<feature type="compositionally biased region" description="Acidic residues" evidence="1">
    <location>
        <begin position="41"/>
        <end position="50"/>
    </location>
</feature>
<evidence type="ECO:0000256" key="1">
    <source>
        <dbReference type="SAM" id="MobiDB-lite"/>
    </source>
</evidence>
<accession>A0A9W8LF30</accession>
<evidence type="ECO:0000313" key="3">
    <source>
        <dbReference type="EMBL" id="KAJ2776553.1"/>
    </source>
</evidence>
<feature type="region of interest" description="Disordered" evidence="1">
    <location>
        <begin position="27"/>
        <end position="50"/>
    </location>
</feature>
<feature type="compositionally biased region" description="Low complexity" evidence="1">
    <location>
        <begin position="115"/>
        <end position="134"/>
    </location>
</feature>
<dbReference type="EMBL" id="JANBUL010000352">
    <property type="protein sequence ID" value="KAJ2776553.1"/>
    <property type="molecule type" value="Genomic_DNA"/>
</dbReference>
<comment type="caution">
    <text evidence="3">The sequence shown here is derived from an EMBL/GenBank/DDBJ whole genome shotgun (WGS) entry which is preliminary data.</text>
</comment>
<gene>
    <name evidence="3" type="ORF">H4R18_005615</name>
</gene>
<feature type="region of interest" description="Disordered" evidence="1">
    <location>
        <begin position="160"/>
        <end position="179"/>
    </location>
</feature>
<name>A0A9W8LF30_9FUNG</name>
<feature type="domain" description="Mtf2-like C-terminal" evidence="2">
    <location>
        <begin position="308"/>
        <end position="429"/>
    </location>
</feature>
<proteinExistence type="predicted"/>
<dbReference type="InterPro" id="IPR043837">
    <property type="entry name" value="Mtf2-like_C"/>
</dbReference>
<feature type="region of interest" description="Disordered" evidence="1">
    <location>
        <begin position="112"/>
        <end position="145"/>
    </location>
</feature>
<organism evidence="3 4">
    <name type="scientific">Coemansia javaensis</name>
    <dbReference type="NCBI Taxonomy" id="2761396"/>
    <lineage>
        <taxon>Eukaryota</taxon>
        <taxon>Fungi</taxon>
        <taxon>Fungi incertae sedis</taxon>
        <taxon>Zoopagomycota</taxon>
        <taxon>Kickxellomycotina</taxon>
        <taxon>Kickxellomycetes</taxon>
        <taxon>Kickxellales</taxon>
        <taxon>Kickxellaceae</taxon>
        <taxon>Coemansia</taxon>
    </lineage>
</organism>
<feature type="region of interest" description="Disordered" evidence="1">
    <location>
        <begin position="265"/>
        <end position="289"/>
    </location>
</feature>